<evidence type="ECO:0000256" key="7">
    <source>
        <dbReference type="SAM" id="MobiDB-lite"/>
    </source>
</evidence>
<dbReference type="SMART" id="SM00584">
    <property type="entry name" value="TLDc"/>
    <property type="match status" value="1"/>
</dbReference>
<dbReference type="Gene3D" id="1.10.472.80">
    <property type="entry name" value="Ypt/Rab-GAP domain of gyp1p, domain 3"/>
    <property type="match status" value="1"/>
</dbReference>
<protein>
    <submittedName>
        <fullName evidence="9">TLD protein</fullName>
    </submittedName>
</protein>
<evidence type="ECO:0000256" key="3">
    <source>
        <dbReference type="ARBA" id="ARBA00023018"/>
    </source>
</evidence>
<comment type="subcellular location">
    <subcellularLocation>
        <location evidence="1">Cytoplasmic vesicle membrane</location>
    </subcellularLocation>
    <subcellularLocation>
        <location evidence="2">Endomembrane system</location>
        <topology evidence="2">Peripheral membrane protein</topology>
    </subcellularLocation>
    <subcellularLocation>
        <location evidence="6">Synapse</location>
    </subcellularLocation>
</comment>
<evidence type="ECO:0000256" key="4">
    <source>
        <dbReference type="ARBA" id="ARBA00023136"/>
    </source>
</evidence>
<evidence type="ECO:0000256" key="1">
    <source>
        <dbReference type="ARBA" id="ARBA00004156"/>
    </source>
</evidence>
<organism evidence="9 10">
    <name type="scientific">Cardiosporidium cionae</name>
    <dbReference type="NCBI Taxonomy" id="476202"/>
    <lineage>
        <taxon>Eukaryota</taxon>
        <taxon>Sar</taxon>
        <taxon>Alveolata</taxon>
        <taxon>Apicomplexa</taxon>
        <taxon>Aconoidasida</taxon>
        <taxon>Nephromycida</taxon>
        <taxon>Cardiosporidium</taxon>
    </lineage>
</organism>
<dbReference type="SUPFAM" id="SSF47923">
    <property type="entry name" value="Ypt/Rab-GAP domain of gyp1p"/>
    <property type="match status" value="1"/>
</dbReference>
<keyword evidence="5" id="KW-0968">Cytoplasmic vesicle</keyword>
<evidence type="ECO:0000256" key="6">
    <source>
        <dbReference type="ARBA" id="ARBA00034103"/>
    </source>
</evidence>
<dbReference type="SMART" id="SM00164">
    <property type="entry name" value="TBC"/>
    <property type="match status" value="1"/>
</dbReference>
<evidence type="ECO:0000256" key="5">
    <source>
        <dbReference type="ARBA" id="ARBA00023329"/>
    </source>
</evidence>
<accession>A0ABQ7JDM2</accession>
<dbReference type="InterPro" id="IPR035969">
    <property type="entry name" value="Rab-GAP_TBC_sf"/>
</dbReference>
<evidence type="ECO:0000313" key="9">
    <source>
        <dbReference type="EMBL" id="KAF8821969.1"/>
    </source>
</evidence>
<evidence type="ECO:0000259" key="8">
    <source>
        <dbReference type="PROSITE" id="PS51886"/>
    </source>
</evidence>
<feature type="region of interest" description="Disordered" evidence="7">
    <location>
        <begin position="370"/>
        <end position="409"/>
    </location>
</feature>
<feature type="compositionally biased region" description="Polar residues" evidence="7">
    <location>
        <begin position="379"/>
        <end position="388"/>
    </location>
</feature>
<feature type="compositionally biased region" description="Basic and acidic residues" evidence="7">
    <location>
        <begin position="395"/>
        <end position="409"/>
    </location>
</feature>
<evidence type="ECO:0000313" key="10">
    <source>
        <dbReference type="Proteomes" id="UP000823046"/>
    </source>
</evidence>
<gene>
    <name evidence="9" type="ORF">IE077_000125</name>
</gene>
<dbReference type="Pfam" id="PF07534">
    <property type="entry name" value="TLD"/>
    <property type="match status" value="1"/>
</dbReference>
<reference evidence="9 10" key="1">
    <citation type="journal article" date="2020" name="bioRxiv">
        <title>Metabolic contributions of an alphaproteobacterial endosymbiont in the apicomplexan Cardiosporidium cionae.</title>
        <authorList>
            <person name="Hunter E.S."/>
            <person name="Paight C.J."/>
            <person name="Lane C.E."/>
        </authorList>
    </citation>
    <scope>NUCLEOTIDE SEQUENCE [LARGE SCALE GENOMIC DNA]</scope>
    <source>
        <strain evidence="9">ESH_2018</strain>
    </source>
</reference>
<evidence type="ECO:0000256" key="2">
    <source>
        <dbReference type="ARBA" id="ARBA00004184"/>
    </source>
</evidence>
<sequence>MLTFLSLFRCGTSTAPRESHFQHPKNYELRSALLEELHFLSENANKAEYAAWRSSAFNLDESFGWSDWATELLNDANASTVWNTLKISIQRGVPDVVRKTVWLKANDADSFKVQHPGFYSASMRNTFGTKTPDSLSGRCPTFSGGMLGLQEDIEGIEIDVDEWEVDLDILATPRLSYSNRALNISDSAEDLLKTWFSGTPKSSPSLSSEGYTPQPSVAALGINLPPEHNFWLPPAIIEPVDADGDESLRTQNVLEETGIFCDVPTKFNAPPPLVPMDTHEWHDFRTYMKSTHVHRMQQSQRMTFSRQQWREKLRDESFMSSEEDYGIPKFASDLYPSMMDSGQFPIRSSSASVGNIDEVYHYSSEAKFTRKKSDYSPDGHSTVSSNRKSPFFLSRKKEDTPGSSRETLHEHPPLAAISHSPDPILALASPIGQSLEKNPNNAVTSPIKSHPFTKKGSFMHRLKLSLQFGKKSSVTIPVKENPQVEVATDILSYGRGAIVVPPSSSENIPFVNGNIPAASSLDNLHVAPAITDTLQPELQESKGKGPKGIFSSLLLTDYIQASSKGFVNQNTPSTGGISDDVIERIGNTETSLKVSGRESKEAQAENNDFLNVNAPSNILSSQTIMQPVINVEQAETKEAPLSTFTLPVASMQKADIQLLENVTEFTALLTENGQSIVRSVLWCLNSLHTPEFEFCPVIPHLACLLALTMDAQEILCVLHSVVKRAIRSCSSDCKRPYLTYKRADFVRFVKLIMGGIRQHQTKVFNHLRSLKVDLAAWVARAIQDGYAKMLPFDYVLRIYGAFLYEGCKVFYRYCLAIFKFLKKDLLSCTSLREAEDLLYHISSNPMLREVDLTKLAYKIRIRSRAGALAALSIDSPSPYLLAVQLKHLYRPRLHDASDILSDSHWEIVWTWLPTIVRILDPVLVYQSLHDGMSILALEKKLENRSHIPTLFFIKADQEGEIFGGYFPFSFSLLKQAKEEERYCESFLFQLSPKEKVFRWTGKNRMCLKCTTEYIAVGGLDVAIYIDSHIHYGRTRASASYDSLQFVSNPPGDFVIKVMEIWQLL</sequence>
<comment type="caution">
    <text evidence="9">The sequence shown here is derived from an EMBL/GenBank/DDBJ whole genome shotgun (WGS) entry which is preliminary data.</text>
</comment>
<dbReference type="Pfam" id="PF00566">
    <property type="entry name" value="RabGAP-TBC"/>
    <property type="match status" value="1"/>
</dbReference>
<dbReference type="Proteomes" id="UP000823046">
    <property type="component" value="Unassembled WGS sequence"/>
</dbReference>
<feature type="domain" description="TLDc" evidence="8">
    <location>
        <begin position="898"/>
        <end position="1064"/>
    </location>
</feature>
<keyword evidence="10" id="KW-1185">Reference proteome</keyword>
<dbReference type="InterPro" id="IPR000195">
    <property type="entry name" value="Rab-GAP-TBC_dom"/>
</dbReference>
<dbReference type="PROSITE" id="PS51886">
    <property type="entry name" value="TLDC"/>
    <property type="match status" value="1"/>
</dbReference>
<proteinExistence type="predicted"/>
<keyword evidence="3" id="KW-0770">Synapse</keyword>
<dbReference type="PANTHER" id="PTHR23354:SF122">
    <property type="entry name" value="GTPASE-ACTIVATING PROTEIN SKYWALKER"/>
    <property type="match status" value="1"/>
</dbReference>
<dbReference type="InterPro" id="IPR006571">
    <property type="entry name" value="TLDc_dom"/>
</dbReference>
<dbReference type="PANTHER" id="PTHR23354">
    <property type="entry name" value="NUCLEOLAR PROTEIN 7/ESTROGEN RECEPTOR COACTIVATOR-RELATED"/>
    <property type="match status" value="1"/>
</dbReference>
<name>A0ABQ7JDM2_9APIC</name>
<keyword evidence="4" id="KW-0472">Membrane</keyword>
<dbReference type="EMBL" id="JADAQX010000102">
    <property type="protein sequence ID" value="KAF8821969.1"/>
    <property type="molecule type" value="Genomic_DNA"/>
</dbReference>